<keyword evidence="2" id="KW-1185">Reference proteome</keyword>
<dbReference type="EMBL" id="JBBNAF010000007">
    <property type="protein sequence ID" value="KAK9127628.1"/>
    <property type="molecule type" value="Genomic_DNA"/>
</dbReference>
<reference evidence="1 2" key="1">
    <citation type="submission" date="2024-01" db="EMBL/GenBank/DDBJ databases">
        <title>Genome assemblies of Stephania.</title>
        <authorList>
            <person name="Yang L."/>
        </authorList>
    </citation>
    <scope>NUCLEOTIDE SEQUENCE [LARGE SCALE GENOMIC DNA]</scope>
    <source>
        <strain evidence="1">YNDBR</strain>
        <tissue evidence="1">Leaf</tissue>
    </source>
</reference>
<dbReference type="Proteomes" id="UP001420932">
    <property type="component" value="Unassembled WGS sequence"/>
</dbReference>
<name>A0AAP0P264_9MAGN</name>
<organism evidence="1 2">
    <name type="scientific">Stephania yunnanensis</name>
    <dbReference type="NCBI Taxonomy" id="152371"/>
    <lineage>
        <taxon>Eukaryota</taxon>
        <taxon>Viridiplantae</taxon>
        <taxon>Streptophyta</taxon>
        <taxon>Embryophyta</taxon>
        <taxon>Tracheophyta</taxon>
        <taxon>Spermatophyta</taxon>
        <taxon>Magnoliopsida</taxon>
        <taxon>Ranunculales</taxon>
        <taxon>Menispermaceae</taxon>
        <taxon>Menispermoideae</taxon>
        <taxon>Cissampelideae</taxon>
        <taxon>Stephania</taxon>
    </lineage>
</organism>
<proteinExistence type="predicted"/>
<sequence>MVRSSRISVLESSWLPSSSSSTTLISSYPLVSPEQSSHYLTISLYEVVSSPPSSFPPSSLASLRSTSSLTASLKTTGRGDVFVFFFNHDRMSFSLAEKERSLLDVSEAIKLAIDRAFLSTSL</sequence>
<gene>
    <name evidence="1" type="ORF">Syun_016425</name>
</gene>
<evidence type="ECO:0000313" key="2">
    <source>
        <dbReference type="Proteomes" id="UP001420932"/>
    </source>
</evidence>
<comment type="caution">
    <text evidence="1">The sequence shown here is derived from an EMBL/GenBank/DDBJ whole genome shotgun (WGS) entry which is preliminary data.</text>
</comment>
<dbReference type="AlphaFoldDB" id="A0AAP0P264"/>
<protein>
    <submittedName>
        <fullName evidence="1">Uncharacterized protein</fullName>
    </submittedName>
</protein>
<accession>A0AAP0P264</accession>
<evidence type="ECO:0000313" key="1">
    <source>
        <dbReference type="EMBL" id="KAK9127628.1"/>
    </source>
</evidence>